<protein>
    <recommendedName>
        <fullName evidence="1">Reverse transcriptase/retrotransposon-derived protein RNase H-like domain-containing protein</fullName>
    </recommendedName>
</protein>
<dbReference type="SUPFAM" id="SSF56672">
    <property type="entry name" value="DNA/RNA polymerases"/>
    <property type="match status" value="1"/>
</dbReference>
<sequence>AVVGFLSESRTGILRTIVVGGKPFNTKHKLNKYKHIELVKQKKRGLAPERNEAACKEVDKLTNAGILQEVKYQTWVANPVVVESLSGFQLKCFLDAYKGYHQKQMTEGDEDNTSFFIENGVFCYRKVSFVVKNAEATYQRGGSISGHLITKQGIKANPSKIKVITNLKPPITLKKIQSRNGKLTALNIFLSKGAHRSLPFFKALKSCINKNTIQWTTNAEEAFQKIKEFIEILPMLTVLIKGEVLVMYLATLTESMCVVLLAEREKRQVLIYFVSKALQGAELNYPELEKLILAFVHAVRRLRSPEGKEYTYALRFEFKTINNEAEYEALLAGQRITIYMKFKDIAIFVDYQLVAN</sequence>
<dbReference type="Gene3D" id="3.10.10.10">
    <property type="entry name" value="HIV Type 1 Reverse Transcriptase, subunit A, domain 1"/>
    <property type="match status" value="1"/>
</dbReference>
<dbReference type="Gene3D" id="3.30.70.270">
    <property type="match status" value="1"/>
</dbReference>
<dbReference type="InterPro" id="IPR043502">
    <property type="entry name" value="DNA/RNA_pol_sf"/>
</dbReference>
<dbReference type="InterPro" id="IPR041577">
    <property type="entry name" value="RT_RNaseH_2"/>
</dbReference>
<dbReference type="Pfam" id="PF17919">
    <property type="entry name" value="RT_RNaseH_2"/>
    <property type="match status" value="1"/>
</dbReference>
<dbReference type="PANTHER" id="PTHR48475:SF1">
    <property type="entry name" value="RNASE H TYPE-1 DOMAIN-CONTAINING PROTEIN"/>
    <property type="match status" value="1"/>
</dbReference>
<organism evidence="2">
    <name type="scientific">Tanacetum cinerariifolium</name>
    <name type="common">Dalmatian daisy</name>
    <name type="synonym">Chrysanthemum cinerariifolium</name>
    <dbReference type="NCBI Taxonomy" id="118510"/>
    <lineage>
        <taxon>Eukaryota</taxon>
        <taxon>Viridiplantae</taxon>
        <taxon>Streptophyta</taxon>
        <taxon>Embryophyta</taxon>
        <taxon>Tracheophyta</taxon>
        <taxon>Spermatophyta</taxon>
        <taxon>Magnoliopsida</taxon>
        <taxon>eudicotyledons</taxon>
        <taxon>Gunneridae</taxon>
        <taxon>Pentapetalae</taxon>
        <taxon>asterids</taxon>
        <taxon>campanulids</taxon>
        <taxon>Asterales</taxon>
        <taxon>Asteraceae</taxon>
        <taxon>Asteroideae</taxon>
        <taxon>Anthemideae</taxon>
        <taxon>Anthemidinae</taxon>
        <taxon>Tanacetum</taxon>
    </lineage>
</organism>
<comment type="caution">
    <text evidence="2">The sequence shown here is derived from an EMBL/GenBank/DDBJ whole genome shotgun (WGS) entry which is preliminary data.</text>
</comment>
<feature type="domain" description="Reverse transcriptase/retrotransposon-derived protein RNase H-like" evidence="1">
    <location>
        <begin position="215"/>
        <end position="303"/>
    </location>
</feature>
<dbReference type="GO" id="GO:0003676">
    <property type="term" value="F:nucleic acid binding"/>
    <property type="evidence" value="ECO:0007669"/>
    <property type="project" value="InterPro"/>
</dbReference>
<gene>
    <name evidence="2" type="ORF">Tci_437240</name>
</gene>
<dbReference type="InterPro" id="IPR043128">
    <property type="entry name" value="Rev_trsase/Diguanyl_cyclase"/>
</dbReference>
<reference evidence="2" key="1">
    <citation type="journal article" date="2019" name="Sci. Rep.">
        <title>Draft genome of Tanacetum cinerariifolium, the natural source of mosquito coil.</title>
        <authorList>
            <person name="Yamashiro T."/>
            <person name="Shiraishi A."/>
            <person name="Satake H."/>
            <person name="Nakayama K."/>
        </authorList>
    </citation>
    <scope>NUCLEOTIDE SEQUENCE</scope>
</reference>
<dbReference type="InterPro" id="IPR036397">
    <property type="entry name" value="RNaseH_sf"/>
</dbReference>
<dbReference type="PANTHER" id="PTHR48475">
    <property type="entry name" value="RIBONUCLEASE H"/>
    <property type="match status" value="1"/>
</dbReference>
<evidence type="ECO:0000313" key="2">
    <source>
        <dbReference type="EMBL" id="GEY65266.1"/>
    </source>
</evidence>
<dbReference type="AlphaFoldDB" id="A0A699HR34"/>
<proteinExistence type="predicted"/>
<evidence type="ECO:0000259" key="1">
    <source>
        <dbReference type="Pfam" id="PF17919"/>
    </source>
</evidence>
<dbReference type="Gene3D" id="3.30.420.10">
    <property type="entry name" value="Ribonuclease H-like superfamily/Ribonuclease H"/>
    <property type="match status" value="1"/>
</dbReference>
<name>A0A699HR34_TANCI</name>
<accession>A0A699HR34</accession>
<feature type="non-terminal residue" evidence="2">
    <location>
        <position position="1"/>
    </location>
</feature>
<dbReference type="EMBL" id="BKCJ010197150">
    <property type="protein sequence ID" value="GEY65266.1"/>
    <property type="molecule type" value="Genomic_DNA"/>
</dbReference>